<sequence>MKQFFLGCVVVASLLMLSGCGDELQLTAAQIKNVDKMSVASDQTTLDVYCPTGICTFDLSSNVETNVVVTMHYNDDKTFSKIEGVSVTGRMGSTVKVLGENSFSMDLAADNDVSKIQVVDFYR</sequence>
<dbReference type="AlphaFoldDB" id="A0A2T3L970"/>
<reference evidence="2 3" key="1">
    <citation type="submission" date="2018-03" db="EMBL/GenBank/DDBJ databases">
        <title>Whole genome sequencing of Histamine producing bacteria.</title>
        <authorList>
            <person name="Butler K."/>
        </authorList>
    </citation>
    <scope>NUCLEOTIDE SEQUENCE [LARGE SCALE GENOMIC DNA]</scope>
    <source>
        <strain evidence="2 3">ATCC 19614</strain>
    </source>
</reference>
<evidence type="ECO:0000313" key="2">
    <source>
        <dbReference type="EMBL" id="PSV47513.1"/>
    </source>
</evidence>
<organism evidence="2 3">
    <name type="scientific">Photobacterium indicum</name>
    <dbReference type="NCBI Taxonomy" id="81447"/>
    <lineage>
        <taxon>Bacteria</taxon>
        <taxon>Pseudomonadati</taxon>
        <taxon>Pseudomonadota</taxon>
        <taxon>Gammaproteobacteria</taxon>
        <taxon>Vibrionales</taxon>
        <taxon>Vibrionaceae</taxon>
        <taxon>Photobacterium</taxon>
    </lineage>
</organism>
<name>A0A2T3L970_9GAMM</name>
<dbReference type="EMBL" id="PYOC01000003">
    <property type="protein sequence ID" value="PSV47513.1"/>
    <property type="molecule type" value="Genomic_DNA"/>
</dbReference>
<evidence type="ECO:0000256" key="1">
    <source>
        <dbReference type="SAM" id="SignalP"/>
    </source>
</evidence>
<feature type="chain" id="PRO_5015728305" evidence="1">
    <location>
        <begin position="22"/>
        <end position="123"/>
    </location>
</feature>
<evidence type="ECO:0000313" key="3">
    <source>
        <dbReference type="Proteomes" id="UP000241803"/>
    </source>
</evidence>
<feature type="signal peptide" evidence="1">
    <location>
        <begin position="1"/>
        <end position="21"/>
    </location>
</feature>
<dbReference type="Proteomes" id="UP000241803">
    <property type="component" value="Unassembled WGS sequence"/>
</dbReference>
<keyword evidence="3" id="KW-1185">Reference proteome</keyword>
<accession>A0A2T3L970</accession>
<keyword evidence="1" id="KW-0732">Signal</keyword>
<protein>
    <submittedName>
        <fullName evidence="2">Spore gernimation protein</fullName>
    </submittedName>
</protein>
<comment type="caution">
    <text evidence="2">The sequence shown here is derived from an EMBL/GenBank/DDBJ whole genome shotgun (WGS) entry which is preliminary data.</text>
</comment>
<proteinExistence type="predicted"/>
<dbReference type="RefSeq" id="WP_107253678.1">
    <property type="nucleotide sequence ID" value="NZ_PYOC01000003.1"/>
</dbReference>
<dbReference type="PROSITE" id="PS51257">
    <property type="entry name" value="PROKAR_LIPOPROTEIN"/>
    <property type="match status" value="1"/>
</dbReference>
<gene>
    <name evidence="2" type="ORF">C9J47_11590</name>
</gene>